<feature type="compositionally biased region" description="Low complexity" evidence="2">
    <location>
        <begin position="879"/>
        <end position="889"/>
    </location>
</feature>
<dbReference type="PANTHER" id="PTHR28190">
    <property type="entry name" value="NUCLEAR MIGRATION PROTEIN NUM1"/>
    <property type="match status" value="1"/>
</dbReference>
<evidence type="ECO:0000313" key="4">
    <source>
        <dbReference type="EMBL" id="KAH8695933.1"/>
    </source>
</evidence>
<feature type="compositionally biased region" description="Low complexity" evidence="2">
    <location>
        <begin position="838"/>
        <end position="856"/>
    </location>
</feature>
<feature type="compositionally biased region" description="Polar residues" evidence="2">
    <location>
        <begin position="235"/>
        <end position="247"/>
    </location>
</feature>
<feature type="compositionally biased region" description="Polar residues" evidence="2">
    <location>
        <begin position="780"/>
        <end position="803"/>
    </location>
</feature>
<dbReference type="GO" id="GO:0005938">
    <property type="term" value="C:cell cortex"/>
    <property type="evidence" value="ECO:0007669"/>
    <property type="project" value="InterPro"/>
</dbReference>
<feature type="compositionally biased region" description="Polar residues" evidence="2">
    <location>
        <begin position="478"/>
        <end position="489"/>
    </location>
</feature>
<dbReference type="EMBL" id="JAJTJA010000007">
    <property type="protein sequence ID" value="KAH8695933.1"/>
    <property type="molecule type" value="Genomic_DNA"/>
</dbReference>
<dbReference type="PANTHER" id="PTHR28190:SF2">
    <property type="entry name" value="MIGRATION PROTEIN, PUTATIVE (AFU_ORTHOLOGUE AFUA_2G07730)-RELATED"/>
    <property type="match status" value="1"/>
</dbReference>
<evidence type="ECO:0000313" key="5">
    <source>
        <dbReference type="Proteomes" id="UP001201262"/>
    </source>
</evidence>
<gene>
    <name evidence="4" type="ORF">BGW36DRAFT_359800</name>
</gene>
<dbReference type="GeneID" id="70244402"/>
<reference evidence="4" key="1">
    <citation type="submission" date="2021-12" db="EMBL/GenBank/DDBJ databases">
        <title>Convergent genome expansion in fungi linked to evolution of root-endophyte symbiosis.</title>
        <authorList>
            <consortium name="DOE Joint Genome Institute"/>
            <person name="Ke Y.-H."/>
            <person name="Bonito G."/>
            <person name="Liao H.-L."/>
            <person name="Looney B."/>
            <person name="Rojas-Flechas A."/>
            <person name="Nash J."/>
            <person name="Hameed K."/>
            <person name="Schadt C."/>
            <person name="Martin F."/>
            <person name="Crous P.W."/>
            <person name="Miettinen O."/>
            <person name="Magnuson J.K."/>
            <person name="Labbe J."/>
            <person name="Jacobson D."/>
            <person name="Doktycz M.J."/>
            <person name="Veneault-Fourrey C."/>
            <person name="Kuo A."/>
            <person name="Mondo S."/>
            <person name="Calhoun S."/>
            <person name="Riley R."/>
            <person name="Ohm R."/>
            <person name="LaButti K."/>
            <person name="Andreopoulos B."/>
            <person name="Pangilinan J."/>
            <person name="Nolan M."/>
            <person name="Tritt A."/>
            <person name="Clum A."/>
            <person name="Lipzen A."/>
            <person name="Daum C."/>
            <person name="Barry K."/>
            <person name="Grigoriev I.V."/>
            <person name="Vilgalys R."/>
        </authorList>
    </citation>
    <scope>NUCLEOTIDE SEQUENCE</scope>
    <source>
        <strain evidence="4">PMI_201</strain>
    </source>
</reference>
<keyword evidence="1" id="KW-0175">Coiled coil</keyword>
<feature type="region of interest" description="Disordered" evidence="2">
    <location>
        <begin position="220"/>
        <end position="268"/>
    </location>
</feature>
<keyword evidence="5" id="KW-1185">Reference proteome</keyword>
<comment type="caution">
    <text evidence="4">The sequence shown here is derived from an EMBL/GenBank/DDBJ whole genome shotgun (WGS) entry which is preliminary data.</text>
</comment>
<dbReference type="GO" id="GO:0032065">
    <property type="term" value="P:maintenance of protein location in cell cortex"/>
    <property type="evidence" value="ECO:0007669"/>
    <property type="project" value="InterPro"/>
</dbReference>
<feature type="region of interest" description="Disordered" evidence="2">
    <location>
        <begin position="1"/>
        <end position="64"/>
    </location>
</feature>
<dbReference type="Proteomes" id="UP001201262">
    <property type="component" value="Unassembled WGS sequence"/>
</dbReference>
<feature type="region of interest" description="Disordered" evidence="2">
    <location>
        <begin position="432"/>
        <end position="522"/>
    </location>
</feature>
<feature type="region of interest" description="Disordered" evidence="2">
    <location>
        <begin position="566"/>
        <end position="604"/>
    </location>
</feature>
<name>A0AAD4PZI7_9EURO</name>
<feature type="region of interest" description="Disordered" evidence="2">
    <location>
        <begin position="1231"/>
        <end position="1269"/>
    </location>
</feature>
<organism evidence="4 5">
    <name type="scientific">Talaromyces proteolyticus</name>
    <dbReference type="NCBI Taxonomy" id="1131652"/>
    <lineage>
        <taxon>Eukaryota</taxon>
        <taxon>Fungi</taxon>
        <taxon>Dikarya</taxon>
        <taxon>Ascomycota</taxon>
        <taxon>Pezizomycotina</taxon>
        <taxon>Eurotiomycetes</taxon>
        <taxon>Eurotiomycetidae</taxon>
        <taxon>Eurotiales</taxon>
        <taxon>Trichocomaceae</taxon>
        <taxon>Talaromyces</taxon>
        <taxon>Talaromyces sect. Bacilispori</taxon>
    </lineage>
</organism>
<feature type="coiled-coil region" evidence="1">
    <location>
        <begin position="150"/>
        <end position="184"/>
    </location>
</feature>
<feature type="region of interest" description="Disordered" evidence="2">
    <location>
        <begin position="688"/>
        <end position="898"/>
    </location>
</feature>
<accession>A0AAD4PZI7</accession>
<proteinExistence type="predicted"/>
<dbReference type="GO" id="GO:0000226">
    <property type="term" value="P:microtubule cytoskeleton organization"/>
    <property type="evidence" value="ECO:0007669"/>
    <property type="project" value="TreeGrafter"/>
</dbReference>
<dbReference type="InterPro" id="IPR053005">
    <property type="entry name" value="Nuclear_Pos-Cytoskel_Interact"/>
</dbReference>
<feature type="compositionally biased region" description="Basic residues" evidence="2">
    <location>
        <begin position="807"/>
        <end position="822"/>
    </location>
</feature>
<feature type="compositionally biased region" description="Basic and acidic residues" evidence="2">
    <location>
        <begin position="1258"/>
        <end position="1269"/>
    </location>
</feature>
<dbReference type="GO" id="GO:0005543">
    <property type="term" value="F:phospholipid binding"/>
    <property type="evidence" value="ECO:0007669"/>
    <property type="project" value="InterPro"/>
</dbReference>
<feature type="compositionally biased region" description="Polar residues" evidence="2">
    <location>
        <begin position="1193"/>
        <end position="1213"/>
    </location>
</feature>
<dbReference type="RefSeq" id="XP_046070871.1">
    <property type="nucleotide sequence ID" value="XM_046214115.1"/>
</dbReference>
<feature type="region of interest" description="Disordered" evidence="2">
    <location>
        <begin position="1191"/>
        <end position="1215"/>
    </location>
</feature>
<dbReference type="Pfam" id="PF12814">
    <property type="entry name" value="Mcp5_PH"/>
    <property type="match status" value="1"/>
</dbReference>
<feature type="region of interest" description="Disordered" evidence="2">
    <location>
        <begin position="1071"/>
        <end position="1163"/>
    </location>
</feature>
<feature type="compositionally biased region" description="Polar residues" evidence="2">
    <location>
        <begin position="756"/>
        <end position="765"/>
    </location>
</feature>
<evidence type="ECO:0000256" key="2">
    <source>
        <dbReference type="SAM" id="MobiDB-lite"/>
    </source>
</evidence>
<sequence>MDTEAFPVPSPAPFRTPSRSVSRHRRNSSLGLSSSPPSLPLPHLPLNNDGNESGLDAANDDTISPLDPRRFTPTLHANLVSEILSLRRELECKGKDIDKLEASLDDARTENESISQSLASHVRDNRSLKKQMKLLEGGTLSAMGDIAKERDEAMENTSEMRKRLEQAQKKIKSQEDDVDRTQMLWDRDRQTWDNERRTWERRVHVAENRLKVILNEVAAAQAADESRKEGESENDTGNNMDNSSVRSASAFGKRRTSTTSVGSEYDAEPISSGRFSSMSFANGHGLKGTGLNLADELAFDEEAEEEYMDNELFDERPTSVASQVSYTMATKARKILGLSMNGNADHLLAYTQEAHQLSESGVDHTELTPKFEYRDVGVQYTPPPSPPLHPGGPGADLENIEEISLPTPPALPQMKDSAIETVSVEMASASCQTVDLPSPPRSPKSDVEEVPEPVQAAMVSTSTQTETTAEEKEITIQVTSEPNLSSPSTPAVPMIAIIPPGSEPTSPRNSVVLPPHTKSISCQTDNDLAQNVRSASMQTEEIRVDQRLLKLPASLLPSAIIDQPANRVESDDNSMPFIVPPPRSPYRKPAKAPATESVDKNNKGKQQDLVQAYPGNNDNGPLAEDDVSYIRRPFRSSSLFAGFENMSDDEKTEPLPELPDVFSDDELYSRPTAAYTLRSGRMVSRHRLESEPLEEQDEIDVDIDLPSTLQKNNNSLKKSKFVPKPASGSKQPDIRRTTLISNGAVAHQRTRPRSPSEPSIDSVSTGAARPPPFPVPVRLSSRNVATSSNDGGQSPTPYGNGSYASGRKARRITRQPTLRKVRSATAVQKAQDRARSRSPPSISTPAMSSSSYAPDSPQLPPPLPIDEMPLPRAKRAPRRIPSNRPPSSSYSHTIEEPTSDYLQPTSVVDAIAQTMVGEWMFKYVRRRKSFGMSDTKETWELGKNSTDEVSANITSTGVRHKRWVWLAPYERAVMWSSKQPTSGPALLGKSGRKLTIQSVLDVKDDTPLPKGSTTQGQFNRSILILTPQRALKFTALTLERHYVWLTALSFLSHSPMGVNDLAALPPVPQEEYTARPPTASLRRNHIRDSIRVAKGKPRPQPSKKSFTGNVMPMPEYPSGGFDLDPIMDAADPPSIPRYAGHTRKRSNTAPRAPPSAFRSFSSHATLPSNYSATTANSSDIYAPSSFGGPGLMSAQSSISRRTSEASGPSSIAPSNLFDAVGTIRMEAFIDRVDGPRIRNQRNRAPRKREPPSQLGPGHDLDFTRSEDGGDIYYRNDDLFRGF</sequence>
<feature type="domain" description="Pleckstrin homology" evidence="3">
    <location>
        <begin position="906"/>
        <end position="1054"/>
    </location>
</feature>
<evidence type="ECO:0000259" key="3">
    <source>
        <dbReference type="Pfam" id="PF12814"/>
    </source>
</evidence>
<dbReference type="GO" id="GO:0015631">
    <property type="term" value="F:tubulin binding"/>
    <property type="evidence" value="ECO:0007669"/>
    <property type="project" value="TreeGrafter"/>
</dbReference>
<protein>
    <submittedName>
        <fullName evidence="4">Meiotic cell cortex C-terminal pleckstrin homology-domain-containing protein</fullName>
    </submittedName>
</protein>
<dbReference type="InterPro" id="IPR024774">
    <property type="entry name" value="PH_dom-Mcp5-type"/>
</dbReference>
<feature type="coiled-coil region" evidence="1">
    <location>
        <begin position="83"/>
        <end position="117"/>
    </location>
</feature>
<evidence type="ECO:0000256" key="1">
    <source>
        <dbReference type="SAM" id="Coils"/>
    </source>
</evidence>
<dbReference type="GO" id="GO:0005739">
    <property type="term" value="C:mitochondrion"/>
    <property type="evidence" value="ECO:0007669"/>
    <property type="project" value="TreeGrafter"/>
</dbReference>
<feature type="compositionally biased region" description="Acidic residues" evidence="2">
    <location>
        <begin position="691"/>
        <end position="703"/>
    </location>
</feature>